<dbReference type="EnsemblMetazoa" id="AATE007774-RA">
    <property type="protein sequence ID" value="AATE007774-PA.1"/>
    <property type="gene ID" value="AATE007774"/>
</dbReference>
<evidence type="ECO:0000313" key="3">
    <source>
        <dbReference type="EnsemblMetazoa" id="AATE007774-PA.1"/>
    </source>
</evidence>
<dbReference type="VEuPathDB" id="VectorBase:AATE007774"/>
<sequence length="593" mass="65426">MFCCKHPSFTIKQSIENSHFPACNYPQDTRTDPKCGRTRAPVHSNACQSRRTAADSFGSFAIRRKCSTTGGPRLSASPAETYHTWVDRAHPTGPTGSRMRPATRLFWFPPRCSKTLRVLASSPISNATQSDNVCNRDNARAGDRRLGAVLAVVLAGHPAEREDVRAGDPQNGQLRQLLRVRVGRHRLPQLLVRGRDRVDAGPFARVRLDSSLARHVLVVARLRAGGGGVRLAGPARGHQRHRRVEIGDGVVRAVEGGRWCVWLHKQRPYRRGMTLVVVVLVVLGEVEVMSVMVVVVVVVLVVWPLGRMLRRREGRRRANTRSDRTLLLVFAGGGTLFRNQSERLQLLQRLQVDRPVKGGDGRVAHEQIGRIRKHRCFRSASKRMRFFSGAISSVSATTRSGSVLLRLFFTSETTPPTPAEGGQAGSFASGTESSELAFSGVMSPSRDHRSSSCSELPELKPESRSSEDADMAAPVNLQSNRSAPDPTTPKAKWKKGKQHSTDQRRHLVRKNHRIFLALIPANPALRCYPINLADFSLATGSSFTTSLAVTAPCVDLDPRLHVQLVHSFASSWRKGAIARPAHIGNDRKKTKPK</sequence>
<evidence type="ECO:0000256" key="2">
    <source>
        <dbReference type="SAM" id="Phobius"/>
    </source>
</evidence>
<reference evidence="3" key="1">
    <citation type="submission" date="2022-08" db="UniProtKB">
        <authorList>
            <consortium name="EnsemblMetazoa"/>
        </authorList>
    </citation>
    <scope>IDENTIFICATION</scope>
    <source>
        <strain evidence="3">EBRO</strain>
    </source>
</reference>
<feature type="compositionally biased region" description="Basic and acidic residues" evidence="1">
    <location>
        <begin position="457"/>
        <end position="467"/>
    </location>
</feature>
<accession>A0A182IY74</accession>
<keyword evidence="2" id="KW-1133">Transmembrane helix</keyword>
<organism evidence="3">
    <name type="scientific">Anopheles atroparvus</name>
    <name type="common">European mosquito</name>
    <dbReference type="NCBI Taxonomy" id="41427"/>
    <lineage>
        <taxon>Eukaryota</taxon>
        <taxon>Metazoa</taxon>
        <taxon>Ecdysozoa</taxon>
        <taxon>Arthropoda</taxon>
        <taxon>Hexapoda</taxon>
        <taxon>Insecta</taxon>
        <taxon>Pterygota</taxon>
        <taxon>Neoptera</taxon>
        <taxon>Endopterygota</taxon>
        <taxon>Diptera</taxon>
        <taxon>Nematocera</taxon>
        <taxon>Culicoidea</taxon>
        <taxon>Culicidae</taxon>
        <taxon>Anophelinae</taxon>
        <taxon>Anopheles</taxon>
    </lineage>
</organism>
<evidence type="ECO:0000256" key="1">
    <source>
        <dbReference type="SAM" id="MobiDB-lite"/>
    </source>
</evidence>
<name>A0A182IY74_ANOAO</name>
<protein>
    <submittedName>
        <fullName evidence="3">Uncharacterized protein</fullName>
    </submittedName>
</protein>
<proteinExistence type="predicted"/>
<dbReference type="AlphaFoldDB" id="A0A182IY74"/>
<keyword evidence="2" id="KW-0472">Membrane</keyword>
<feature type="transmembrane region" description="Helical" evidence="2">
    <location>
        <begin position="273"/>
        <end position="306"/>
    </location>
</feature>
<keyword evidence="2" id="KW-0812">Transmembrane</keyword>
<feature type="region of interest" description="Disordered" evidence="1">
    <location>
        <begin position="435"/>
        <end position="504"/>
    </location>
</feature>